<dbReference type="SUPFAM" id="SSF48317">
    <property type="entry name" value="Acid phosphatase/Vanadium-dependent haloperoxidase"/>
    <property type="match status" value="1"/>
</dbReference>
<feature type="transmembrane region" description="Helical" evidence="7">
    <location>
        <begin position="153"/>
        <end position="171"/>
    </location>
</feature>
<dbReference type="AlphaFoldDB" id="A0A174W4Q8"/>
<proteinExistence type="predicted"/>
<reference evidence="9 10" key="1">
    <citation type="submission" date="2015-09" db="EMBL/GenBank/DDBJ databases">
        <authorList>
            <consortium name="Pathogen Informatics"/>
        </authorList>
    </citation>
    <scope>NUCLEOTIDE SEQUENCE [LARGE SCALE GENOMIC DNA]</scope>
    <source>
        <strain evidence="9 10">2789STDY5834957</strain>
    </source>
</reference>
<dbReference type="GO" id="GO:0050380">
    <property type="term" value="F:undecaprenyl-diphosphatase activity"/>
    <property type="evidence" value="ECO:0007669"/>
    <property type="project" value="UniProtKB-EC"/>
</dbReference>
<evidence type="ECO:0000313" key="10">
    <source>
        <dbReference type="Proteomes" id="UP000095762"/>
    </source>
</evidence>
<feature type="transmembrane region" description="Helical" evidence="7">
    <location>
        <begin position="127"/>
        <end position="147"/>
    </location>
</feature>
<dbReference type="EMBL" id="CZBP01000051">
    <property type="protein sequence ID" value="CUQ41952.1"/>
    <property type="molecule type" value="Genomic_DNA"/>
</dbReference>
<keyword evidence="5 7" id="KW-1133">Transmembrane helix</keyword>
<keyword evidence="6 7" id="KW-0472">Membrane</keyword>
<dbReference type="InterPro" id="IPR036938">
    <property type="entry name" value="PAP2/HPO_sf"/>
</dbReference>
<keyword evidence="2" id="KW-1003">Cell membrane</keyword>
<dbReference type="PANTHER" id="PTHR14969">
    <property type="entry name" value="SPHINGOSINE-1-PHOSPHATE PHOSPHOHYDROLASE"/>
    <property type="match status" value="1"/>
</dbReference>
<dbReference type="PANTHER" id="PTHR14969:SF62">
    <property type="entry name" value="DECAPRENYLPHOSPHORYL-5-PHOSPHORIBOSE PHOSPHATASE RV3807C-RELATED"/>
    <property type="match status" value="1"/>
</dbReference>
<evidence type="ECO:0000256" key="7">
    <source>
        <dbReference type="SAM" id="Phobius"/>
    </source>
</evidence>
<evidence type="ECO:0000259" key="8">
    <source>
        <dbReference type="SMART" id="SM00014"/>
    </source>
</evidence>
<feature type="domain" description="Phosphatidic acid phosphatase type 2/haloperoxidase" evidence="8">
    <location>
        <begin position="57"/>
        <end position="168"/>
    </location>
</feature>
<dbReference type="InterPro" id="IPR000326">
    <property type="entry name" value="PAP2/HPO"/>
</dbReference>
<dbReference type="RefSeq" id="WP_055060725.1">
    <property type="nucleotide sequence ID" value="NZ_CZBP01000051.1"/>
</dbReference>
<dbReference type="Pfam" id="PF01569">
    <property type="entry name" value="PAP2"/>
    <property type="match status" value="1"/>
</dbReference>
<accession>A0A174W4Q8</accession>
<dbReference type="CDD" id="cd03392">
    <property type="entry name" value="PAP2_like_2"/>
    <property type="match status" value="1"/>
</dbReference>
<sequence>MMTLQQIDMSILLWIQEHLRADALTPFWKVITFLGNGGWFWLVLAAGLLVCKKTRLTGIAALLSITVGFLLTNVLLKNIVARPRPFDAYTEIISLITKPTDFSFPSGHTCASFACALILFRMLTKKFGIPAVILAGMVAFSRLYLGVHYPGDVLGGFLVAVFASTLVYHLMSAYQKKMQEQS</sequence>
<protein>
    <submittedName>
        <fullName evidence="9">Undecaprenyl-diphosphatase BcrC</fullName>
        <ecNumber evidence="9">3.6.1.27</ecNumber>
    </submittedName>
</protein>
<evidence type="ECO:0000256" key="6">
    <source>
        <dbReference type="ARBA" id="ARBA00023136"/>
    </source>
</evidence>
<name>A0A174W4Q8_9FIRM</name>
<feature type="transmembrane region" description="Helical" evidence="7">
    <location>
        <begin position="56"/>
        <end position="76"/>
    </location>
</feature>
<dbReference type="Gene3D" id="1.20.144.10">
    <property type="entry name" value="Phosphatidic acid phosphatase type 2/haloperoxidase"/>
    <property type="match status" value="2"/>
</dbReference>
<evidence type="ECO:0000256" key="3">
    <source>
        <dbReference type="ARBA" id="ARBA00022692"/>
    </source>
</evidence>
<evidence type="ECO:0000256" key="2">
    <source>
        <dbReference type="ARBA" id="ARBA00022475"/>
    </source>
</evidence>
<dbReference type="GO" id="GO:0005886">
    <property type="term" value="C:plasma membrane"/>
    <property type="evidence" value="ECO:0007669"/>
    <property type="project" value="UniProtKB-SubCell"/>
</dbReference>
<evidence type="ECO:0000313" key="9">
    <source>
        <dbReference type="EMBL" id="CUQ41952.1"/>
    </source>
</evidence>
<keyword evidence="3 7" id="KW-0812">Transmembrane</keyword>
<evidence type="ECO:0000256" key="5">
    <source>
        <dbReference type="ARBA" id="ARBA00022989"/>
    </source>
</evidence>
<dbReference type="SMART" id="SM00014">
    <property type="entry name" value="acidPPc"/>
    <property type="match status" value="1"/>
</dbReference>
<dbReference type="EC" id="3.6.1.27" evidence="9"/>
<evidence type="ECO:0000256" key="4">
    <source>
        <dbReference type="ARBA" id="ARBA00022801"/>
    </source>
</evidence>
<dbReference type="Proteomes" id="UP000095762">
    <property type="component" value="Unassembled WGS sequence"/>
</dbReference>
<keyword evidence="4 9" id="KW-0378">Hydrolase</keyword>
<evidence type="ECO:0000256" key="1">
    <source>
        <dbReference type="ARBA" id="ARBA00004651"/>
    </source>
</evidence>
<organism evidence="9 10">
    <name type="scientific">Blautia obeum</name>
    <dbReference type="NCBI Taxonomy" id="40520"/>
    <lineage>
        <taxon>Bacteria</taxon>
        <taxon>Bacillati</taxon>
        <taxon>Bacillota</taxon>
        <taxon>Clostridia</taxon>
        <taxon>Lachnospirales</taxon>
        <taxon>Lachnospiraceae</taxon>
        <taxon>Blautia</taxon>
    </lineage>
</organism>
<gene>
    <name evidence="9" type="primary">bcrC_2</name>
    <name evidence="9" type="ORF">ERS852569_03819</name>
</gene>
<comment type="subcellular location">
    <subcellularLocation>
        <location evidence="1">Cell membrane</location>
        <topology evidence="1">Multi-pass membrane protein</topology>
    </subcellularLocation>
</comment>
<feature type="transmembrane region" description="Helical" evidence="7">
    <location>
        <begin position="27"/>
        <end position="49"/>
    </location>
</feature>